<name>A0A2G8S9Z3_9APHY</name>
<dbReference type="STRING" id="1077348.A0A2G8S9Z3"/>
<dbReference type="PANTHER" id="PTHR10870">
    <property type="entry name" value="CELL CYCLE CHECKPOINT PROTEIN RAD1"/>
    <property type="match status" value="1"/>
</dbReference>
<dbReference type="InterPro" id="IPR003021">
    <property type="entry name" value="Rad1_Rec1_Rad17"/>
</dbReference>
<evidence type="ECO:0000256" key="4">
    <source>
        <dbReference type="ARBA" id="ARBA00023204"/>
    </source>
</evidence>
<evidence type="ECO:0000256" key="3">
    <source>
        <dbReference type="ARBA" id="ARBA00022763"/>
    </source>
</evidence>
<evidence type="ECO:0000256" key="6">
    <source>
        <dbReference type="SAM" id="MobiDB-lite"/>
    </source>
</evidence>
<dbReference type="GO" id="GO:0000077">
    <property type="term" value="P:DNA damage checkpoint signaling"/>
    <property type="evidence" value="ECO:0007669"/>
    <property type="project" value="InterPro"/>
</dbReference>
<dbReference type="InterPro" id="IPR046938">
    <property type="entry name" value="DNA_clamp_sf"/>
</dbReference>
<accession>A0A2G8S9Z3</accession>
<dbReference type="OrthoDB" id="337581at2759"/>
<evidence type="ECO:0000256" key="5">
    <source>
        <dbReference type="ARBA" id="ARBA00023242"/>
    </source>
</evidence>
<keyword evidence="8" id="KW-1185">Reference proteome</keyword>
<evidence type="ECO:0008006" key="9">
    <source>
        <dbReference type="Google" id="ProtNLM"/>
    </source>
</evidence>
<comment type="similarity">
    <text evidence="2">Belongs to the rad1 family.</text>
</comment>
<protein>
    <recommendedName>
        <fullName evidence="9">Rad1-domain-containing protein</fullName>
    </recommendedName>
</protein>
<dbReference type="Gene3D" id="3.70.10.10">
    <property type="match status" value="1"/>
</dbReference>
<gene>
    <name evidence="7" type="ORF">GSI_07284</name>
</gene>
<dbReference type="Proteomes" id="UP000230002">
    <property type="component" value="Unassembled WGS sequence"/>
</dbReference>
<dbReference type="PRINTS" id="PR01245">
    <property type="entry name" value="RAD1REC1"/>
</dbReference>
<evidence type="ECO:0000313" key="7">
    <source>
        <dbReference type="EMBL" id="PIL30583.1"/>
    </source>
</evidence>
<comment type="caution">
    <text evidence="7">The sequence shown here is derived from an EMBL/GenBank/DDBJ whole genome shotgun (WGS) entry which is preliminary data.</text>
</comment>
<feature type="compositionally biased region" description="Pro residues" evidence="6">
    <location>
        <begin position="167"/>
        <end position="177"/>
    </location>
</feature>
<dbReference type="EMBL" id="AYKW01000014">
    <property type="protein sequence ID" value="PIL30583.1"/>
    <property type="molecule type" value="Genomic_DNA"/>
</dbReference>
<keyword evidence="5" id="KW-0539">Nucleus</keyword>
<dbReference type="PANTHER" id="PTHR10870:SF0">
    <property type="entry name" value="CELL CYCLE CHECKPOINT PROTEIN RAD1"/>
    <property type="match status" value="1"/>
</dbReference>
<dbReference type="GO" id="GO:0006281">
    <property type="term" value="P:DNA repair"/>
    <property type="evidence" value="ECO:0007669"/>
    <property type="project" value="UniProtKB-KW"/>
</dbReference>
<dbReference type="SUPFAM" id="SSF55979">
    <property type="entry name" value="DNA clamp"/>
    <property type="match status" value="1"/>
</dbReference>
<dbReference type="AlphaFoldDB" id="A0A2G8S9Z3"/>
<evidence type="ECO:0000256" key="2">
    <source>
        <dbReference type="ARBA" id="ARBA00010991"/>
    </source>
</evidence>
<reference evidence="7 8" key="1">
    <citation type="journal article" date="2015" name="Sci. Rep.">
        <title>Chromosome-level genome map provides insights into diverse defense mechanisms in the medicinal fungus Ganoderma sinense.</title>
        <authorList>
            <person name="Zhu Y."/>
            <person name="Xu J."/>
            <person name="Sun C."/>
            <person name="Zhou S."/>
            <person name="Xu H."/>
            <person name="Nelson D.R."/>
            <person name="Qian J."/>
            <person name="Song J."/>
            <person name="Luo H."/>
            <person name="Xiang L."/>
            <person name="Li Y."/>
            <person name="Xu Z."/>
            <person name="Ji A."/>
            <person name="Wang L."/>
            <person name="Lu S."/>
            <person name="Hayward A."/>
            <person name="Sun W."/>
            <person name="Li X."/>
            <person name="Schwartz D.C."/>
            <person name="Wang Y."/>
            <person name="Chen S."/>
        </authorList>
    </citation>
    <scope>NUCLEOTIDE SEQUENCE [LARGE SCALE GENOMIC DNA]</scope>
    <source>
        <strain evidence="7 8">ZZ0214-1</strain>
    </source>
</reference>
<evidence type="ECO:0000313" key="8">
    <source>
        <dbReference type="Proteomes" id="UP000230002"/>
    </source>
</evidence>
<dbReference type="GO" id="GO:0030896">
    <property type="term" value="C:checkpoint clamp complex"/>
    <property type="evidence" value="ECO:0007669"/>
    <property type="project" value="TreeGrafter"/>
</dbReference>
<evidence type="ECO:0000256" key="1">
    <source>
        <dbReference type="ARBA" id="ARBA00004123"/>
    </source>
</evidence>
<keyword evidence="3" id="KW-0227">DNA damage</keyword>
<feature type="region of interest" description="Disordered" evidence="6">
    <location>
        <begin position="162"/>
        <end position="183"/>
    </location>
</feature>
<sequence>MRMREEEEEEMATAFEIPLHTLMDCLNVFGTAGQAPGATSKKKKDGDDDDGPGGGGSGGGGKKDKGKGRADADAGNARLEEWFAPGKGTGMRMSYAGPGHPLTVLVAEESGGPTATCEVTTWEPEPRMGMHFDNDAAVLKIILKSSWLRDALSELDSSTKRLTIIGNPPPPAAPPNRAPRNAPPRLRLRAVGEFGTTEMDYPNDREVLETCECPAPVSFTYAYKVIARAMRALQSSLKTSMRIDDEGLLSMQFLMPGPRRPGRERSQAFVEFWCLPLEE</sequence>
<feature type="compositionally biased region" description="Basic and acidic residues" evidence="6">
    <location>
        <begin position="61"/>
        <end position="72"/>
    </location>
</feature>
<dbReference type="Pfam" id="PF02144">
    <property type="entry name" value="Rad1"/>
    <property type="match status" value="1"/>
</dbReference>
<comment type="subcellular location">
    <subcellularLocation>
        <location evidence="1">Nucleus</location>
    </subcellularLocation>
</comment>
<proteinExistence type="inferred from homology"/>
<feature type="region of interest" description="Disordered" evidence="6">
    <location>
        <begin position="30"/>
        <end position="78"/>
    </location>
</feature>
<organism evidence="7 8">
    <name type="scientific">Ganoderma sinense ZZ0214-1</name>
    <dbReference type="NCBI Taxonomy" id="1077348"/>
    <lineage>
        <taxon>Eukaryota</taxon>
        <taxon>Fungi</taxon>
        <taxon>Dikarya</taxon>
        <taxon>Basidiomycota</taxon>
        <taxon>Agaricomycotina</taxon>
        <taxon>Agaricomycetes</taxon>
        <taxon>Polyporales</taxon>
        <taxon>Polyporaceae</taxon>
        <taxon>Ganoderma</taxon>
    </lineage>
</organism>
<keyword evidence="4" id="KW-0234">DNA repair</keyword>